<comment type="catalytic activity">
    <reaction evidence="10">
        <text>8-oxo-dGTP + H2O = 8-oxo-dGMP + diphosphate + H(+)</text>
        <dbReference type="Rhea" id="RHEA:31575"/>
        <dbReference type="ChEBI" id="CHEBI:15377"/>
        <dbReference type="ChEBI" id="CHEBI:15378"/>
        <dbReference type="ChEBI" id="CHEBI:33019"/>
        <dbReference type="ChEBI" id="CHEBI:63224"/>
        <dbReference type="ChEBI" id="CHEBI:77896"/>
        <dbReference type="EC" id="3.6.1.55"/>
    </reaction>
</comment>
<dbReference type="InterPro" id="IPR020084">
    <property type="entry name" value="NUDIX_hydrolase_CS"/>
</dbReference>
<dbReference type="PRINTS" id="PR00502">
    <property type="entry name" value="NUDIXFAMILY"/>
</dbReference>
<evidence type="ECO:0000313" key="19">
    <source>
        <dbReference type="EMBL" id="AQS51359.1"/>
    </source>
</evidence>
<dbReference type="Gene3D" id="3.20.20.70">
    <property type="entry name" value="Aldolase class I"/>
    <property type="match status" value="1"/>
</dbReference>
<dbReference type="InterPro" id="IPR013785">
    <property type="entry name" value="Aldolase_TIM"/>
</dbReference>
<dbReference type="SUPFAM" id="SSF55811">
    <property type="entry name" value="Nudix"/>
    <property type="match status" value="1"/>
</dbReference>
<dbReference type="InterPro" id="IPR015797">
    <property type="entry name" value="NUDIX_hydrolase-like_dom_sf"/>
</dbReference>
<dbReference type="CDD" id="cd00564">
    <property type="entry name" value="TMP_TenI"/>
    <property type="match status" value="1"/>
</dbReference>
<evidence type="ECO:0000256" key="1">
    <source>
        <dbReference type="ARBA" id="ARBA00001946"/>
    </source>
</evidence>
<evidence type="ECO:0000256" key="17">
    <source>
        <dbReference type="RuleBase" id="RU003476"/>
    </source>
</evidence>
<keyword evidence="8" id="KW-0460">Magnesium</keyword>
<feature type="domain" description="Nudix hydrolase" evidence="18">
    <location>
        <begin position="5"/>
        <end position="134"/>
    </location>
</feature>
<evidence type="ECO:0000256" key="15">
    <source>
        <dbReference type="ARBA" id="ARBA00041979"/>
    </source>
</evidence>
<keyword evidence="3" id="KW-0515">Mutator protein</keyword>
<evidence type="ECO:0000256" key="2">
    <source>
        <dbReference type="ARBA" id="ARBA00005582"/>
    </source>
</evidence>
<comment type="catalytic activity">
    <reaction evidence="11">
        <text>8-oxo-GTP + H2O = 8-oxo-GMP + diphosphate + H(+)</text>
        <dbReference type="Rhea" id="RHEA:67616"/>
        <dbReference type="ChEBI" id="CHEBI:15377"/>
        <dbReference type="ChEBI" id="CHEBI:15378"/>
        <dbReference type="ChEBI" id="CHEBI:33019"/>
        <dbReference type="ChEBI" id="CHEBI:143553"/>
        <dbReference type="ChEBI" id="CHEBI:145694"/>
    </reaction>
</comment>
<dbReference type="InterPro" id="IPR000086">
    <property type="entry name" value="NUDIX_hydrolase_dom"/>
</dbReference>
<sequence length="327" mass="36247">MSTKPYVRVAVGVIVQPCGAVLLGSRPADKPWPHWWELPGGKIEPEESVHDALVRELQEEIGITATKVRPWVRYIHHYPRSTVELHFCLVTQWEGTPTPQENQHLAWCDPSAAIPLGVGPILPATFPVLKWLTLPTHYLLSQIGSALGVDAWLNRLEQALEQGVKLVQFREPEWEQHSPQSLDLLHALKQTVALCKRYQARCLLNSVHSIDWLPYTDGLHLRSHDAQHVVTQHRSALVRADQLLAMSTHSAADMELAQQLNTDFVVLGHVLPTPSHPNQAALGWNTFTQLAALAGRPVYAIGGQNPTTLATAQHHGAHGIAGIRQLV</sequence>
<dbReference type="Pfam" id="PF00293">
    <property type="entry name" value="NUDIX"/>
    <property type="match status" value="1"/>
</dbReference>
<dbReference type="Gene3D" id="3.90.79.10">
    <property type="entry name" value="Nucleoside Triphosphate Pyrophosphohydrolase"/>
    <property type="match status" value="1"/>
</dbReference>
<keyword evidence="6" id="KW-0227">DNA damage</keyword>
<dbReference type="Proteomes" id="UP000189369">
    <property type="component" value="Chromosome"/>
</dbReference>
<dbReference type="KEGG" id="phn:PAEH1_06955"/>
<dbReference type="OrthoDB" id="9810648at2"/>
<dbReference type="GO" id="GO:0008413">
    <property type="term" value="F:8-oxo-7,8-dihydroguanosine triphosphate pyrophosphatase activity"/>
    <property type="evidence" value="ECO:0007669"/>
    <property type="project" value="TreeGrafter"/>
</dbReference>
<comment type="cofactor">
    <cofactor evidence="1">
        <name>Mg(2+)</name>
        <dbReference type="ChEBI" id="CHEBI:18420"/>
    </cofactor>
</comment>
<evidence type="ECO:0000313" key="20">
    <source>
        <dbReference type="Proteomes" id="UP000189369"/>
    </source>
</evidence>
<dbReference type="PROSITE" id="PS00893">
    <property type="entry name" value="NUDIX_BOX"/>
    <property type="match status" value="1"/>
</dbReference>
<dbReference type="STRING" id="643674.PAEH1_06955"/>
<proteinExistence type="inferred from homology"/>
<dbReference type="GO" id="GO:0006260">
    <property type="term" value="P:DNA replication"/>
    <property type="evidence" value="ECO:0007669"/>
    <property type="project" value="UniProtKB-KW"/>
</dbReference>
<keyword evidence="4" id="KW-0235">DNA replication</keyword>
<dbReference type="EMBL" id="CP019697">
    <property type="protein sequence ID" value="AQS51359.1"/>
    <property type="molecule type" value="Genomic_DNA"/>
</dbReference>
<protein>
    <recommendedName>
        <fullName evidence="13">8-oxo-dGTP diphosphatase</fullName>
        <ecNumber evidence="12">3.6.1.55</ecNumber>
    </recommendedName>
    <alternativeName>
        <fullName evidence="16">7,8-dihydro-8-oxoguanine-triphosphatase</fullName>
    </alternativeName>
    <alternativeName>
        <fullName evidence="15">Mutator protein MutT</fullName>
    </alternativeName>
    <alternativeName>
        <fullName evidence="14">dGTP pyrophosphohydrolase</fullName>
    </alternativeName>
</protein>
<evidence type="ECO:0000256" key="8">
    <source>
        <dbReference type="ARBA" id="ARBA00022842"/>
    </source>
</evidence>
<dbReference type="Pfam" id="PF02581">
    <property type="entry name" value="TMP-TENI"/>
    <property type="match status" value="1"/>
</dbReference>
<keyword evidence="7 17" id="KW-0378">Hydrolase</keyword>
<comment type="similarity">
    <text evidence="2 17">Belongs to the Nudix hydrolase family.</text>
</comment>
<dbReference type="InterPro" id="IPR020476">
    <property type="entry name" value="Nudix_hydrolase"/>
</dbReference>
<evidence type="ECO:0000259" key="18">
    <source>
        <dbReference type="PROSITE" id="PS51462"/>
    </source>
</evidence>
<evidence type="ECO:0000256" key="11">
    <source>
        <dbReference type="ARBA" id="ARBA00036904"/>
    </source>
</evidence>
<dbReference type="EC" id="3.6.1.55" evidence="12"/>
<dbReference type="PROSITE" id="PS51462">
    <property type="entry name" value="NUDIX"/>
    <property type="match status" value="1"/>
</dbReference>
<evidence type="ECO:0000256" key="7">
    <source>
        <dbReference type="ARBA" id="ARBA00022801"/>
    </source>
</evidence>
<dbReference type="GO" id="GO:0044716">
    <property type="term" value="F:8-oxo-GDP phosphatase activity"/>
    <property type="evidence" value="ECO:0007669"/>
    <property type="project" value="TreeGrafter"/>
</dbReference>
<dbReference type="SUPFAM" id="SSF51391">
    <property type="entry name" value="Thiamin phosphate synthase"/>
    <property type="match status" value="1"/>
</dbReference>
<dbReference type="PANTHER" id="PTHR47707:SF1">
    <property type="entry name" value="NUDIX HYDROLASE FAMILY PROTEIN"/>
    <property type="match status" value="1"/>
</dbReference>
<dbReference type="GO" id="GO:0009228">
    <property type="term" value="P:thiamine biosynthetic process"/>
    <property type="evidence" value="ECO:0007669"/>
    <property type="project" value="UniProtKB-KW"/>
</dbReference>
<evidence type="ECO:0000256" key="6">
    <source>
        <dbReference type="ARBA" id="ARBA00022763"/>
    </source>
</evidence>
<dbReference type="GO" id="GO:0035539">
    <property type="term" value="F:8-oxo-7,8-dihydrodeoxyguanosine triphosphate pyrophosphatase activity"/>
    <property type="evidence" value="ECO:0007669"/>
    <property type="project" value="UniProtKB-EC"/>
</dbReference>
<evidence type="ECO:0000256" key="16">
    <source>
        <dbReference type="ARBA" id="ARBA00042798"/>
    </source>
</evidence>
<dbReference type="PANTHER" id="PTHR47707">
    <property type="entry name" value="8-OXO-DGTP DIPHOSPHATASE"/>
    <property type="match status" value="1"/>
</dbReference>
<dbReference type="GO" id="GO:0006281">
    <property type="term" value="P:DNA repair"/>
    <property type="evidence" value="ECO:0007669"/>
    <property type="project" value="UniProtKB-KW"/>
</dbReference>
<name>A0A1U9K079_9BURK</name>
<dbReference type="CDD" id="cd03425">
    <property type="entry name" value="NUDIX_MutT_NudA_like"/>
    <property type="match status" value="1"/>
</dbReference>
<dbReference type="InterPro" id="IPR022998">
    <property type="entry name" value="ThiamineP_synth_TenI"/>
</dbReference>
<evidence type="ECO:0000256" key="10">
    <source>
        <dbReference type="ARBA" id="ARBA00035861"/>
    </source>
</evidence>
<accession>A0A1U9K079</accession>
<evidence type="ECO:0000256" key="4">
    <source>
        <dbReference type="ARBA" id="ARBA00022705"/>
    </source>
</evidence>
<evidence type="ECO:0000256" key="12">
    <source>
        <dbReference type="ARBA" id="ARBA00038905"/>
    </source>
</evidence>
<evidence type="ECO:0000256" key="13">
    <source>
        <dbReference type="ARBA" id="ARBA00040794"/>
    </source>
</evidence>
<evidence type="ECO:0000256" key="14">
    <source>
        <dbReference type="ARBA" id="ARBA00041592"/>
    </source>
</evidence>
<evidence type="ECO:0000256" key="5">
    <source>
        <dbReference type="ARBA" id="ARBA00022723"/>
    </source>
</evidence>
<dbReference type="InterPro" id="IPR047127">
    <property type="entry name" value="MutT-like"/>
</dbReference>
<organism evidence="19 20">
    <name type="scientific">Paenalcaligenes hominis</name>
    <dbReference type="NCBI Taxonomy" id="643674"/>
    <lineage>
        <taxon>Bacteria</taxon>
        <taxon>Pseudomonadati</taxon>
        <taxon>Pseudomonadota</taxon>
        <taxon>Betaproteobacteria</taxon>
        <taxon>Burkholderiales</taxon>
        <taxon>Alcaligenaceae</taxon>
        <taxon>Paenalcaligenes</taxon>
    </lineage>
</organism>
<dbReference type="GO" id="GO:0044715">
    <property type="term" value="F:8-oxo-dGDP phosphatase activity"/>
    <property type="evidence" value="ECO:0007669"/>
    <property type="project" value="TreeGrafter"/>
</dbReference>
<gene>
    <name evidence="19" type="ORF">PAEH1_06955</name>
</gene>
<dbReference type="AlphaFoldDB" id="A0A1U9K079"/>
<reference evidence="19 20" key="1">
    <citation type="submission" date="2017-01" db="EMBL/GenBank/DDBJ databases">
        <title>Complete Genome Sequence of Paenalcaligenes hominis, Isolated from a paraplegic Patient with neurogenic bladder.</title>
        <authorList>
            <person name="Mukhopadhyay R."/>
            <person name="Joaquin J."/>
            <person name="Hogue R."/>
            <person name="Kilaru A."/>
            <person name="Jospin G."/>
            <person name="Mars K."/>
            <person name="Eisen J.A."/>
            <person name="Chaturvedi V."/>
        </authorList>
    </citation>
    <scope>NUCLEOTIDE SEQUENCE [LARGE SCALE GENOMIC DNA]</scope>
    <source>
        <strain evidence="19 20">15S00501</strain>
    </source>
</reference>
<evidence type="ECO:0000256" key="9">
    <source>
        <dbReference type="ARBA" id="ARBA00023204"/>
    </source>
</evidence>
<evidence type="ECO:0000256" key="3">
    <source>
        <dbReference type="ARBA" id="ARBA00022457"/>
    </source>
</evidence>
<dbReference type="GO" id="GO:0046872">
    <property type="term" value="F:metal ion binding"/>
    <property type="evidence" value="ECO:0007669"/>
    <property type="project" value="UniProtKB-KW"/>
</dbReference>
<dbReference type="InterPro" id="IPR036206">
    <property type="entry name" value="ThiamineP_synth_sf"/>
</dbReference>
<keyword evidence="5" id="KW-0479">Metal-binding</keyword>
<dbReference type="NCBIfam" id="NF006530">
    <property type="entry name" value="PRK08999.1"/>
    <property type="match status" value="1"/>
</dbReference>
<keyword evidence="9" id="KW-0234">DNA repair</keyword>